<organism evidence="1 2">
    <name type="scientific">Thermomonas carbonis</name>
    <dbReference type="NCBI Taxonomy" id="1463158"/>
    <lineage>
        <taxon>Bacteria</taxon>
        <taxon>Pseudomonadati</taxon>
        <taxon>Pseudomonadota</taxon>
        <taxon>Gammaproteobacteria</taxon>
        <taxon>Lysobacterales</taxon>
        <taxon>Lysobacteraceae</taxon>
        <taxon>Thermomonas</taxon>
    </lineage>
</organism>
<dbReference type="Proteomes" id="UP000515804">
    <property type="component" value="Chromosome"/>
</dbReference>
<sequence length="45" mass="4997">MKLAFDIAIQTAAPKRDAGLRACERRDALLPASGKRHYFGNTHID</sequence>
<evidence type="ECO:0000313" key="1">
    <source>
        <dbReference type="EMBL" id="QNN70866.1"/>
    </source>
</evidence>
<protein>
    <submittedName>
        <fullName evidence="1">Uncharacterized protein</fullName>
    </submittedName>
</protein>
<dbReference type="AlphaFoldDB" id="A0A7G9SSP1"/>
<reference evidence="1 2" key="1">
    <citation type="submission" date="2020-08" db="EMBL/GenBank/DDBJ databases">
        <title>Genome sequence of Thermomonas carbonis KCTC 42013T.</title>
        <authorList>
            <person name="Hyun D.-W."/>
            <person name="Bae J.-W."/>
        </authorList>
    </citation>
    <scope>NUCLEOTIDE SEQUENCE [LARGE SCALE GENOMIC DNA]</scope>
    <source>
        <strain evidence="1 2">KCTC 42013</strain>
    </source>
</reference>
<proteinExistence type="predicted"/>
<dbReference type="KEGG" id="tcn:H9L16_04575"/>
<dbReference type="EMBL" id="CP060719">
    <property type="protein sequence ID" value="QNN70866.1"/>
    <property type="molecule type" value="Genomic_DNA"/>
</dbReference>
<dbReference type="RefSeq" id="WP_187553381.1">
    <property type="nucleotide sequence ID" value="NZ_BMZL01000001.1"/>
</dbReference>
<accession>A0A7G9SSP1</accession>
<evidence type="ECO:0000313" key="2">
    <source>
        <dbReference type="Proteomes" id="UP000515804"/>
    </source>
</evidence>
<gene>
    <name evidence="1" type="ORF">H9L16_04575</name>
</gene>
<keyword evidence="2" id="KW-1185">Reference proteome</keyword>
<name>A0A7G9SSP1_9GAMM</name>